<comment type="cofactor">
    <cofactor evidence="1">
        <name>FAD</name>
        <dbReference type="ChEBI" id="CHEBI:57692"/>
    </cofactor>
</comment>
<accession>A0A1H9YEL8</accession>
<dbReference type="GO" id="GO:0016709">
    <property type="term" value="F:oxidoreductase activity, acting on paired donors, with incorporation or reduction of molecular oxygen, NAD(P)H as one donor, and incorporation of one atom of oxygen"/>
    <property type="evidence" value="ECO:0007669"/>
    <property type="project" value="UniProtKB-ARBA"/>
</dbReference>
<name>A0A1H9YEL8_9ACTN</name>
<feature type="region of interest" description="Disordered" evidence="4">
    <location>
        <begin position="397"/>
        <end position="422"/>
    </location>
</feature>
<keyword evidence="7" id="KW-1185">Reference proteome</keyword>
<dbReference type="Proteomes" id="UP000198507">
    <property type="component" value="Unassembled WGS sequence"/>
</dbReference>
<proteinExistence type="predicted"/>
<dbReference type="PANTHER" id="PTHR43004:SF19">
    <property type="entry name" value="BINDING MONOOXYGENASE, PUTATIVE (JCVI)-RELATED"/>
    <property type="match status" value="1"/>
</dbReference>
<reference evidence="7" key="1">
    <citation type="submission" date="2016-10" db="EMBL/GenBank/DDBJ databases">
        <authorList>
            <person name="Varghese N."/>
            <person name="Submissions S."/>
        </authorList>
    </citation>
    <scope>NUCLEOTIDE SEQUENCE [LARGE SCALE GENOMIC DNA]</scope>
    <source>
        <strain evidence="7">DSM 44209</strain>
    </source>
</reference>
<feature type="compositionally biased region" description="Basic and acidic residues" evidence="4">
    <location>
        <begin position="407"/>
        <end position="418"/>
    </location>
</feature>
<dbReference type="SUPFAM" id="SSF51905">
    <property type="entry name" value="FAD/NAD(P)-binding domain"/>
    <property type="match status" value="1"/>
</dbReference>
<protein>
    <submittedName>
        <fullName evidence="6">2-polyprenyl-6-methoxyphenol hydroxylase</fullName>
    </submittedName>
</protein>
<dbReference type="AlphaFoldDB" id="A0A1H9YEL8"/>
<dbReference type="PANTHER" id="PTHR43004">
    <property type="entry name" value="TRK SYSTEM POTASSIUM UPTAKE PROTEIN"/>
    <property type="match status" value="1"/>
</dbReference>
<keyword evidence="3" id="KW-0274">FAD</keyword>
<keyword evidence="2" id="KW-0285">Flavoprotein</keyword>
<dbReference type="RefSeq" id="WP_091437463.1">
    <property type="nucleotide sequence ID" value="NZ_FOIE01000001.1"/>
</dbReference>
<evidence type="ECO:0000259" key="5">
    <source>
        <dbReference type="Pfam" id="PF01494"/>
    </source>
</evidence>
<dbReference type="InterPro" id="IPR002938">
    <property type="entry name" value="FAD-bd"/>
</dbReference>
<dbReference type="Gene3D" id="3.30.70.2450">
    <property type="match status" value="1"/>
</dbReference>
<evidence type="ECO:0000256" key="3">
    <source>
        <dbReference type="ARBA" id="ARBA00022827"/>
    </source>
</evidence>
<evidence type="ECO:0000256" key="2">
    <source>
        <dbReference type="ARBA" id="ARBA00022630"/>
    </source>
</evidence>
<dbReference type="Pfam" id="PF01494">
    <property type="entry name" value="FAD_binding_3"/>
    <property type="match status" value="1"/>
</dbReference>
<dbReference type="Gene3D" id="3.50.50.60">
    <property type="entry name" value="FAD/NAD(P)-binding domain"/>
    <property type="match status" value="1"/>
</dbReference>
<feature type="domain" description="FAD-binding" evidence="5">
    <location>
        <begin position="6"/>
        <end position="342"/>
    </location>
</feature>
<organism evidence="6 7">
    <name type="scientific">Geodermatophilus poikilotrophus</name>
    <dbReference type="NCBI Taxonomy" id="1333667"/>
    <lineage>
        <taxon>Bacteria</taxon>
        <taxon>Bacillati</taxon>
        <taxon>Actinomycetota</taxon>
        <taxon>Actinomycetes</taxon>
        <taxon>Geodermatophilales</taxon>
        <taxon>Geodermatophilaceae</taxon>
        <taxon>Geodermatophilus</taxon>
    </lineage>
</organism>
<dbReference type="GO" id="GO:0071949">
    <property type="term" value="F:FAD binding"/>
    <property type="evidence" value="ECO:0007669"/>
    <property type="project" value="InterPro"/>
</dbReference>
<sequence length="534" mass="56284">MTTTDEVLVVGAGPVGLTAACQLARHGVPVRVIDTLEQPTTESRAVGVHARSMEMLAALGVLPRLQARGRRIGALAMLDGRTGATRARLDVTGVPSRHPYVLDVAQPDTEAVLAERAGELGIVVERGVTLTALAQDADGVDVTLRSRAGEETARVGWVVGADGGHSTTRALAGTKLEGGFHGQHFAMADVDVDTTWSPDTIRMFTHPDGMGILFPLAGSRARIMFLVDDPGAGAPDPTLEQIQALADARMGGGVTVRNPRWLAYFEVHHAQVPQYRLGRVLLAGDAAHIHSPAGAQGMNTGIQDAANLAWKLALVAYRRAAPELLDTYQDERHPVGAMVVRDTTTLTDVGTATGPEAAIRNCVLFLVGHLPRLADTGAATMAETTIRYRDSVLSVQHGAHHRGASRTGDHAPDPDGLLRPDGTPVTVEDLLTRPGMLLLVRSDDSDTLDELRDTLGDLGTVIRVVYGDDGATEDCVVDPDDVIGRAYGLGAAGSAGFALIRPDGYLGLVADSADAGVLRTYLADALRITQLSTI</sequence>
<dbReference type="PRINTS" id="PR00420">
    <property type="entry name" value="RNGMNOXGNASE"/>
</dbReference>
<dbReference type="InterPro" id="IPR036188">
    <property type="entry name" value="FAD/NAD-bd_sf"/>
</dbReference>
<evidence type="ECO:0000313" key="6">
    <source>
        <dbReference type="EMBL" id="SES67459.1"/>
    </source>
</evidence>
<evidence type="ECO:0000256" key="1">
    <source>
        <dbReference type="ARBA" id="ARBA00001974"/>
    </source>
</evidence>
<dbReference type="Gene3D" id="3.40.30.120">
    <property type="match status" value="1"/>
</dbReference>
<dbReference type="OrthoDB" id="8670884at2"/>
<gene>
    <name evidence="6" type="ORF">SAMN04488546_0070</name>
</gene>
<dbReference type="EMBL" id="FOIE01000001">
    <property type="protein sequence ID" value="SES67459.1"/>
    <property type="molecule type" value="Genomic_DNA"/>
</dbReference>
<evidence type="ECO:0000256" key="4">
    <source>
        <dbReference type="SAM" id="MobiDB-lite"/>
    </source>
</evidence>
<evidence type="ECO:0000313" key="7">
    <source>
        <dbReference type="Proteomes" id="UP000198507"/>
    </source>
</evidence>
<dbReference type="InterPro" id="IPR050641">
    <property type="entry name" value="RIFMO-like"/>
</dbReference>